<dbReference type="Proteomes" id="UP000199440">
    <property type="component" value="Unassembled WGS sequence"/>
</dbReference>
<sequence length="303" mass="33857">MRDNGTVLLAGATGYLGGFITKELIVRSIPAELIVRNVEKGADLASENVKVIQAEVTRAETLKGLFENVSVVISIVGITRQKDGLSYMDVDYQANINLLEEAKKAGIKKFIYVSVINGPLHRNLKMLEAKEAFVDALKHSGLEYTVIRPNGFFSDMRDFLKMAEKGRVYLFGNGSQKINPVHGKDLAVVCVDAIEGGETEIAVGGPDILTHNEIGQMALLACGKPINIIHLPHWVRKLTLWAVRTFTSPRTYGPIEFFLTFMADDAIAPRYGGQRLSLFFQKEMDVIRKERMRELKHDFRSIF</sequence>
<dbReference type="OrthoDB" id="9803892at2"/>
<organism evidence="2 3">
    <name type="scientific">Kriegella aquimaris</name>
    <dbReference type="NCBI Taxonomy" id="192904"/>
    <lineage>
        <taxon>Bacteria</taxon>
        <taxon>Pseudomonadati</taxon>
        <taxon>Bacteroidota</taxon>
        <taxon>Flavobacteriia</taxon>
        <taxon>Flavobacteriales</taxon>
        <taxon>Flavobacteriaceae</taxon>
        <taxon>Kriegella</taxon>
    </lineage>
</organism>
<dbReference type="CDD" id="cd05243">
    <property type="entry name" value="SDR_a5"/>
    <property type="match status" value="1"/>
</dbReference>
<proteinExistence type="predicted"/>
<reference evidence="2 3" key="1">
    <citation type="submission" date="2016-10" db="EMBL/GenBank/DDBJ databases">
        <authorList>
            <person name="de Groot N.N."/>
        </authorList>
    </citation>
    <scope>NUCLEOTIDE SEQUENCE [LARGE SCALE GENOMIC DNA]</scope>
    <source>
        <strain evidence="2 3">DSM 19886</strain>
    </source>
</reference>
<keyword evidence="3" id="KW-1185">Reference proteome</keyword>
<gene>
    <name evidence="2" type="ORF">SAMN04488514_110115</name>
</gene>
<feature type="domain" description="NAD(P)-binding" evidence="1">
    <location>
        <begin position="11"/>
        <end position="194"/>
    </location>
</feature>
<dbReference type="PANTHER" id="PTHR12126:SF11">
    <property type="entry name" value="NADH DEHYDROGENASE [UBIQUINONE] 1 ALPHA SUBCOMPLEX SUBUNIT 9, MITOCHONDRIAL"/>
    <property type="match status" value="1"/>
</dbReference>
<dbReference type="STRING" id="192904.SAMN04488514_110115"/>
<evidence type="ECO:0000313" key="3">
    <source>
        <dbReference type="Proteomes" id="UP000199440"/>
    </source>
</evidence>
<evidence type="ECO:0000313" key="2">
    <source>
        <dbReference type="EMBL" id="SDM54886.1"/>
    </source>
</evidence>
<dbReference type="Gene3D" id="3.40.50.720">
    <property type="entry name" value="NAD(P)-binding Rossmann-like Domain"/>
    <property type="match status" value="1"/>
</dbReference>
<accession>A0A1G9U4M7</accession>
<dbReference type="EMBL" id="FNGV01000010">
    <property type="protein sequence ID" value="SDM54886.1"/>
    <property type="molecule type" value="Genomic_DNA"/>
</dbReference>
<dbReference type="InterPro" id="IPR016040">
    <property type="entry name" value="NAD(P)-bd_dom"/>
</dbReference>
<dbReference type="Pfam" id="PF13460">
    <property type="entry name" value="NAD_binding_10"/>
    <property type="match status" value="1"/>
</dbReference>
<name>A0A1G9U4M7_9FLAO</name>
<dbReference type="InterPro" id="IPR036291">
    <property type="entry name" value="NAD(P)-bd_dom_sf"/>
</dbReference>
<dbReference type="InterPro" id="IPR051207">
    <property type="entry name" value="ComplexI_NDUFA9_subunit"/>
</dbReference>
<dbReference type="GO" id="GO:0044877">
    <property type="term" value="F:protein-containing complex binding"/>
    <property type="evidence" value="ECO:0007669"/>
    <property type="project" value="TreeGrafter"/>
</dbReference>
<dbReference type="PANTHER" id="PTHR12126">
    <property type="entry name" value="NADH-UBIQUINONE OXIDOREDUCTASE 39 KDA SUBUNIT-RELATED"/>
    <property type="match status" value="1"/>
</dbReference>
<dbReference type="AlphaFoldDB" id="A0A1G9U4M7"/>
<dbReference type="RefSeq" id="WP_089892633.1">
    <property type="nucleotide sequence ID" value="NZ_FNGV01000010.1"/>
</dbReference>
<evidence type="ECO:0000259" key="1">
    <source>
        <dbReference type="Pfam" id="PF13460"/>
    </source>
</evidence>
<dbReference type="SUPFAM" id="SSF51735">
    <property type="entry name" value="NAD(P)-binding Rossmann-fold domains"/>
    <property type="match status" value="1"/>
</dbReference>
<protein>
    <submittedName>
        <fullName evidence="2">Uncharacterized conserved protein YbjT, contains NAD(P)-binding and DUF2867 domains</fullName>
    </submittedName>
</protein>